<dbReference type="RefSeq" id="WP_078501620.1">
    <property type="nucleotide sequence ID" value="NZ_MSZX01000010.1"/>
</dbReference>
<sequence length="283" mass="30371">MAIRDQFILQPSDSFNMNGRQEADQGLELYDSPQYGSVTGTVRDTNGGPLENAVVKLFTANNIPFEHTVTNAQGVYLIDQIPSGNYNITSSKQGYLIPNNIPVGVIPNQESTVNITMQTDTNVEKLTIYGIISDITGKPIEGATVELFEQTGSDRVSLGTVSTNSQGQYLFTDLDGATFIIVAGKFGYLPVENWVGTLTPPGFFGTNLTIAPDPEFNSGTVSGIVKSHSTGQPIANAIVALYAITGQTEKIINMTRTNALGVYLFGEVPTGNYRVKATVQTNS</sequence>
<dbReference type="InterPro" id="IPR008969">
    <property type="entry name" value="CarboxyPept-like_regulatory"/>
</dbReference>
<proteinExistence type="inferred from homology"/>
<evidence type="ECO:0000256" key="3">
    <source>
        <dbReference type="ARBA" id="ARBA00022729"/>
    </source>
</evidence>
<evidence type="ECO:0000313" key="4">
    <source>
        <dbReference type="EMBL" id="OPA74705.1"/>
    </source>
</evidence>
<evidence type="ECO:0000256" key="2">
    <source>
        <dbReference type="ARBA" id="ARBA00022525"/>
    </source>
</evidence>
<organism evidence="4 5">
    <name type="scientific">Paenibacillus selenitireducens</name>
    <dbReference type="NCBI Taxonomy" id="1324314"/>
    <lineage>
        <taxon>Bacteria</taxon>
        <taxon>Bacillati</taxon>
        <taxon>Bacillota</taxon>
        <taxon>Bacilli</taxon>
        <taxon>Bacillales</taxon>
        <taxon>Paenibacillaceae</taxon>
        <taxon>Paenibacillus</taxon>
    </lineage>
</organism>
<dbReference type="PANTHER" id="PTHR36108:SF13">
    <property type="entry name" value="COLOSSIN-B-RELATED"/>
    <property type="match status" value="1"/>
</dbReference>
<dbReference type="AlphaFoldDB" id="A0A1T2X4G0"/>
<evidence type="ECO:0008006" key="6">
    <source>
        <dbReference type="Google" id="ProtNLM"/>
    </source>
</evidence>
<gene>
    <name evidence="4" type="ORF">BVG16_23400</name>
</gene>
<name>A0A1T2X4G0_9BACL</name>
<dbReference type="EMBL" id="MSZX01000010">
    <property type="protein sequence ID" value="OPA74705.1"/>
    <property type="molecule type" value="Genomic_DNA"/>
</dbReference>
<dbReference type="SUPFAM" id="SSF49464">
    <property type="entry name" value="Carboxypeptidase regulatory domain-like"/>
    <property type="match status" value="2"/>
</dbReference>
<dbReference type="Gene3D" id="2.60.40.1120">
    <property type="entry name" value="Carboxypeptidase-like, regulatory domain"/>
    <property type="match status" value="3"/>
</dbReference>
<protein>
    <recommendedName>
        <fullName evidence="6">Collagen-binding protein</fullName>
    </recommendedName>
</protein>
<keyword evidence="5" id="KW-1185">Reference proteome</keyword>
<dbReference type="Pfam" id="PF13620">
    <property type="entry name" value="CarboxypepD_reg"/>
    <property type="match status" value="3"/>
</dbReference>
<dbReference type="STRING" id="1324314.BVG16_23400"/>
<dbReference type="Proteomes" id="UP000190188">
    <property type="component" value="Unassembled WGS sequence"/>
</dbReference>
<reference evidence="4 5" key="1">
    <citation type="submission" date="2017-01" db="EMBL/GenBank/DDBJ databases">
        <title>Genome analysis of Paenibacillus selenitrireducens ES3-24.</title>
        <authorList>
            <person name="Xu D."/>
            <person name="Yao R."/>
            <person name="Zheng S."/>
        </authorList>
    </citation>
    <scope>NUCLEOTIDE SEQUENCE [LARGE SCALE GENOMIC DNA]</scope>
    <source>
        <strain evidence="4 5">ES3-24</strain>
    </source>
</reference>
<keyword evidence="3" id="KW-0732">Signal</keyword>
<dbReference type="OrthoDB" id="176752at2"/>
<keyword evidence="2" id="KW-0964">Secreted</keyword>
<comment type="caution">
    <text evidence="4">The sequence shown here is derived from an EMBL/GenBank/DDBJ whole genome shotgun (WGS) entry which is preliminary data.</text>
</comment>
<evidence type="ECO:0000313" key="5">
    <source>
        <dbReference type="Proteomes" id="UP000190188"/>
    </source>
</evidence>
<accession>A0A1T2X4G0</accession>
<dbReference type="SUPFAM" id="SSF49478">
    <property type="entry name" value="Cna protein B-type domain"/>
    <property type="match status" value="1"/>
</dbReference>
<comment type="similarity">
    <text evidence="1">Belongs to the serine-aspartate repeat-containing protein (SDr) family.</text>
</comment>
<dbReference type="PANTHER" id="PTHR36108">
    <property type="entry name" value="COLOSSIN-B-RELATED"/>
    <property type="match status" value="1"/>
</dbReference>
<evidence type="ECO:0000256" key="1">
    <source>
        <dbReference type="ARBA" id="ARBA00007257"/>
    </source>
</evidence>